<feature type="domain" description="Enoyl reductase (ER)" evidence="1">
    <location>
        <begin position="12"/>
        <end position="329"/>
    </location>
</feature>
<dbReference type="PANTHER" id="PTHR43677:SF4">
    <property type="entry name" value="QUINONE OXIDOREDUCTASE-LIKE PROTEIN 2"/>
    <property type="match status" value="1"/>
</dbReference>
<dbReference type="Gene3D" id="3.40.50.720">
    <property type="entry name" value="NAD(P)-binding Rossmann-like Domain"/>
    <property type="match status" value="1"/>
</dbReference>
<dbReference type="Proteomes" id="UP000472372">
    <property type="component" value="Chromosome 12"/>
</dbReference>
<dbReference type="SUPFAM" id="SSF50129">
    <property type="entry name" value="GroES-like"/>
    <property type="match status" value="1"/>
</dbReference>
<dbReference type="InterPro" id="IPR011032">
    <property type="entry name" value="GroES-like_sf"/>
</dbReference>
<dbReference type="SUPFAM" id="SSF51735">
    <property type="entry name" value="NAD(P)-binding Rossmann-fold domains"/>
    <property type="match status" value="1"/>
</dbReference>
<sequence>MKGIQIKEYVEGPNDLKVIDLPTLTPKPNEYLIAIHATAANFFDILQIRGKYQTQPPFPWVAGMEFSGVVLKAPTALPGGKTPTFKEGDKVFGGNQGAYATHITCTEEMLKPMPEGWSYEDAAGMFVTGPTSYGGLVVRAGVKEGDWVLVHAAAGGVGLAAVQIAKAFGATVIATAGTSHKLDVARSFGADYAVNYRDADWPEQVKKLTPKGRGVDIVYDPVGLIDKSMKCIAWNGRLLVIGFAGGPIEKIATNRILLKNISVVGLFWGALSKKQPEIETQVWDGIFKLVKEGKYRGTTFTDKEYVGLESVPAALNVLGGRDSWGKVIVKVPQDGASKLSLCPITEDPLAWSLTSSVIQDQNASPFYTLIPREIRDMIFSYALTDTTSYPVDRENAQLQTAQGRRDRYMYMPHHQKPRLYPSDIAFSLLLTCKAIYLETYVTPLRVNPYIITALGTQMSKGKLRAWQMAEITGLDITLPQLALEAGPLFDALKLWNAGSRKQGMYMVPKEYLRCVDKDGHKRAGYGTYATSFNTVLIPANVAPDKRPQTLSKILENAQSPPFITAAPCAVNKRCTLAQSLTHLTLRLHYGDWWTWTDNPLKNNAYQRLHIDPTFGYNRTVRGESDLMLFLAGQRRIRRQLDQVIEPSFDNGGGWGPPIGRLLPDLKSLEFVFETFKTKAGQLHNVVECAKTWRFALGVLNGGGSREKNRDMLVWDEEVVVKHWKRGIAGLRLPKDATWFSRCTDFEVRIVSHS</sequence>
<proteinExistence type="predicted"/>
<reference evidence="2" key="1">
    <citation type="submission" date="2021-02" db="EMBL/GenBank/DDBJ databases">
        <authorList>
            <person name="Syme A R."/>
            <person name="Syme A R."/>
            <person name="Moolhuijzen P."/>
        </authorList>
    </citation>
    <scope>NUCLEOTIDE SEQUENCE</scope>
    <source>
        <strain evidence="2">W1-1</strain>
    </source>
</reference>
<dbReference type="GO" id="GO:0016491">
    <property type="term" value="F:oxidoreductase activity"/>
    <property type="evidence" value="ECO:0007669"/>
    <property type="project" value="InterPro"/>
</dbReference>
<dbReference type="InterPro" id="IPR051397">
    <property type="entry name" value="Zn-ADH-like_protein"/>
</dbReference>
<dbReference type="Pfam" id="PF00107">
    <property type="entry name" value="ADH_zinc_N"/>
    <property type="match status" value="1"/>
</dbReference>
<dbReference type="InterPro" id="IPR036291">
    <property type="entry name" value="NAD(P)-bd_dom_sf"/>
</dbReference>
<dbReference type="GO" id="GO:0008270">
    <property type="term" value="F:zinc ion binding"/>
    <property type="evidence" value="ECO:0007669"/>
    <property type="project" value="InterPro"/>
</dbReference>
<dbReference type="Gene3D" id="3.90.180.10">
    <property type="entry name" value="Medium-chain alcohol dehydrogenases, catalytic domain"/>
    <property type="match status" value="1"/>
</dbReference>
<dbReference type="InterPro" id="IPR020843">
    <property type="entry name" value="ER"/>
</dbReference>
<organism evidence="2 3">
    <name type="scientific">Pyrenophora teres f. teres</name>
    <dbReference type="NCBI Taxonomy" id="97479"/>
    <lineage>
        <taxon>Eukaryota</taxon>
        <taxon>Fungi</taxon>
        <taxon>Dikarya</taxon>
        <taxon>Ascomycota</taxon>
        <taxon>Pezizomycotina</taxon>
        <taxon>Dothideomycetes</taxon>
        <taxon>Pleosporomycetidae</taxon>
        <taxon>Pleosporales</taxon>
        <taxon>Pleosporineae</taxon>
        <taxon>Pleosporaceae</taxon>
        <taxon>Pyrenophora</taxon>
    </lineage>
</organism>
<dbReference type="InterPro" id="IPR013149">
    <property type="entry name" value="ADH-like_C"/>
</dbReference>
<gene>
    <name evidence="2" type="ORF">PTTW11_11113</name>
</gene>
<protein>
    <submittedName>
        <fullName evidence="2">Zinc-binding alcohol dehydrogenase protein</fullName>
    </submittedName>
</protein>
<dbReference type="EMBL" id="HG992988">
    <property type="protein sequence ID" value="CAE7218986.1"/>
    <property type="molecule type" value="Genomic_DNA"/>
</dbReference>
<evidence type="ECO:0000313" key="3">
    <source>
        <dbReference type="Proteomes" id="UP000472372"/>
    </source>
</evidence>
<accession>A0A6S6WGR0</accession>
<evidence type="ECO:0000259" key="1">
    <source>
        <dbReference type="SMART" id="SM00829"/>
    </source>
</evidence>
<dbReference type="PANTHER" id="PTHR43677">
    <property type="entry name" value="SHORT-CHAIN DEHYDROGENASE/REDUCTASE"/>
    <property type="match status" value="1"/>
</dbReference>
<dbReference type="GO" id="GO:0005739">
    <property type="term" value="C:mitochondrion"/>
    <property type="evidence" value="ECO:0007669"/>
    <property type="project" value="TreeGrafter"/>
</dbReference>
<dbReference type="PROSITE" id="PS01162">
    <property type="entry name" value="QOR_ZETA_CRYSTAL"/>
    <property type="match status" value="1"/>
</dbReference>
<evidence type="ECO:0000313" key="2">
    <source>
        <dbReference type="EMBL" id="CAE7218986.1"/>
    </source>
</evidence>
<dbReference type="InterPro" id="IPR013154">
    <property type="entry name" value="ADH-like_N"/>
</dbReference>
<dbReference type="CDD" id="cd08241">
    <property type="entry name" value="QOR1"/>
    <property type="match status" value="1"/>
</dbReference>
<name>A0A6S6WGR0_9PLEO</name>
<dbReference type="Pfam" id="PF08240">
    <property type="entry name" value="ADH_N"/>
    <property type="match status" value="1"/>
</dbReference>
<dbReference type="SMART" id="SM00829">
    <property type="entry name" value="PKS_ER"/>
    <property type="match status" value="1"/>
</dbReference>
<dbReference type="AlphaFoldDB" id="A0A6S6WGR0"/>
<dbReference type="InterPro" id="IPR002364">
    <property type="entry name" value="Quin_OxRdtase/zeta-crystal_CS"/>
</dbReference>